<protein>
    <submittedName>
        <fullName evidence="2">Uncharacterized protein</fullName>
    </submittedName>
</protein>
<feature type="compositionally biased region" description="Low complexity" evidence="1">
    <location>
        <begin position="57"/>
        <end position="81"/>
    </location>
</feature>
<dbReference type="AlphaFoldDB" id="A0A1X9SKU8"/>
<dbReference type="Proteomes" id="UP000202031">
    <property type="component" value="Chromosome"/>
</dbReference>
<dbReference type="EMBL" id="CP015578">
    <property type="protein sequence ID" value="ARQ96871.1"/>
    <property type="molecule type" value="Genomic_DNA"/>
</dbReference>
<dbReference type="GeneID" id="46920560"/>
<dbReference type="KEGG" id="clx:CLAN_0087"/>
<accession>A0A1X9SKU8</accession>
<reference evidence="3" key="1">
    <citation type="journal article" date="2017" name="Genome Biol. Evol.">
        <title>Comparative Genomic Analysis Identifies a Campylobacter Clade Deficient in Selenium Metabolism.</title>
        <authorList>
            <person name="Miller W.G."/>
            <person name="Yee E."/>
            <person name="Lopes B.S."/>
            <person name="Chapman M.H."/>
            <person name="Huynh S."/>
            <person name="Bono J.L."/>
            <person name="Parker C.T."/>
            <person name="Strachan N.J.C."/>
            <person name="Forbes K.J."/>
        </authorList>
    </citation>
    <scope>NUCLEOTIDE SEQUENCE [LARGE SCALE GENOMIC DNA]</scope>
    <source>
        <strain evidence="3">NCTC 13004</strain>
    </source>
</reference>
<organism evidence="2 3">
    <name type="scientific">Campylobacter lanienae NCTC 13004</name>
    <dbReference type="NCBI Taxonomy" id="1031753"/>
    <lineage>
        <taxon>Bacteria</taxon>
        <taxon>Pseudomonadati</taxon>
        <taxon>Campylobacterota</taxon>
        <taxon>Epsilonproteobacteria</taxon>
        <taxon>Campylobacterales</taxon>
        <taxon>Campylobacteraceae</taxon>
        <taxon>Campylobacter</taxon>
    </lineage>
</organism>
<sequence>MALVDVCGKLIDTKVKFWGKPALDFAQIELEKQIARQKEEEKKLLSIEYTKEELSISATNSNTDTSSTDTQTTQSTQPVSQSSFDGIEINYSRTYLKLDIYA</sequence>
<dbReference type="RefSeq" id="WP_096013828.1">
    <property type="nucleotide sequence ID" value="NZ_CP015578.1"/>
</dbReference>
<gene>
    <name evidence="2" type="ORF">CLAN_0087</name>
</gene>
<name>A0A1X9SKU8_9BACT</name>
<reference evidence="3" key="2">
    <citation type="journal article" date="2017" name="Genome Biol. Evol.">
        <title>Comparative genomic analysis identifies a Campylobacter clade deficient in selenium metabolism.</title>
        <authorList>
            <person name="Miller W.G."/>
            <person name="Yee E."/>
            <person name="Lopes B.S."/>
            <person name="Chapman M.H."/>
            <person name="Huynh S."/>
            <person name="Bono J.L."/>
            <person name="Parker C.T."/>
            <person name="Strachan N.J.C."/>
            <person name="Forbes K.J."/>
        </authorList>
    </citation>
    <scope>NUCLEOTIDE SEQUENCE [LARGE SCALE GENOMIC DNA]</scope>
    <source>
        <strain evidence="3">NCTC 13004</strain>
    </source>
</reference>
<evidence type="ECO:0000256" key="1">
    <source>
        <dbReference type="SAM" id="MobiDB-lite"/>
    </source>
</evidence>
<evidence type="ECO:0000313" key="3">
    <source>
        <dbReference type="Proteomes" id="UP000202031"/>
    </source>
</evidence>
<evidence type="ECO:0000313" key="2">
    <source>
        <dbReference type="EMBL" id="ARQ96871.1"/>
    </source>
</evidence>
<proteinExistence type="predicted"/>
<feature type="region of interest" description="Disordered" evidence="1">
    <location>
        <begin position="56"/>
        <end position="81"/>
    </location>
</feature>